<dbReference type="NCBIfam" id="TIGR02094">
    <property type="entry name" value="more_P_ylases"/>
    <property type="match status" value="2"/>
</dbReference>
<sequence length="559" mass="64641">MSLPTKFQHPYKFDPKYSKKTAYFCMEFAIDQSFKIYSGGLGFLAGSHMRSAYDLKQNMVGIGLLWKYGYYDQIRAKDQSMDVLFQEKTYSFLQDTGIKFSIRVNNHDVWVKAFYLDPEQFGTVPMFFLSTDLPENDYLAQTITHRLYESNTEGKVAQSILLGLGGAKLLDELNWEPDIYHLNEAHALSSAFHLYKKHGSIEEVKKRMVFTTHTPEEAGNEKHNIHLLDKLGFFNGVPLDQVRELTGIHDDTFNHSLVALRFAHFANGVSKLHGEVSREMWKNQTGICPITHVTNAQNARYWQDPELKAALVKGDDAQLTDRKKKLKKNLFQIVADQTGKWFDPNVFTIVWARRYAGYKRADLITRDMERFQKLLSNSKYPVQIIWAGKPYPMDYGAVGTFNSLVHMTKHNKNAAVLVGYELQLSRMLKYGSDVWLNNPRVTREASGTSGMTAAMNAGVNFSTYDGWICEFTRHGENGFIIPATDHRKPHHMQDHEDMEAMFYILENEILPTYYDEPKKWTEIVKTSMKDVTPYFDADRMAQEYYDHVYTNPEQKKFKK</sequence>
<evidence type="ECO:0008006" key="4">
    <source>
        <dbReference type="Google" id="ProtNLM"/>
    </source>
</evidence>
<comment type="similarity">
    <text evidence="1">Belongs to the glycogen phosphorylase family.</text>
</comment>
<evidence type="ECO:0000313" key="2">
    <source>
        <dbReference type="EMBL" id="BDD00345.1"/>
    </source>
</evidence>
<dbReference type="Proteomes" id="UP001354989">
    <property type="component" value="Chromosome"/>
</dbReference>
<dbReference type="PANTHER" id="PTHR42655">
    <property type="entry name" value="GLYCOGEN PHOSPHORYLASE"/>
    <property type="match status" value="1"/>
</dbReference>
<dbReference type="InterPro" id="IPR011834">
    <property type="entry name" value="Agluc_phsphrylas"/>
</dbReference>
<dbReference type="RefSeq" id="WP_332919493.1">
    <property type="nucleotide sequence ID" value="NZ_AP025292.1"/>
</dbReference>
<dbReference type="Pfam" id="PF00343">
    <property type="entry name" value="Phosphorylase"/>
    <property type="match status" value="1"/>
</dbReference>
<proteinExistence type="inferred from homology"/>
<evidence type="ECO:0000256" key="1">
    <source>
        <dbReference type="ARBA" id="ARBA00006047"/>
    </source>
</evidence>
<dbReference type="SUPFAM" id="SSF53756">
    <property type="entry name" value="UDP-Glycosyltransferase/glycogen phosphorylase"/>
    <property type="match status" value="1"/>
</dbReference>
<organism evidence="2 3">
    <name type="scientific">Persicobacter psychrovividus</name>
    <dbReference type="NCBI Taxonomy" id="387638"/>
    <lineage>
        <taxon>Bacteria</taxon>
        <taxon>Pseudomonadati</taxon>
        <taxon>Bacteroidota</taxon>
        <taxon>Cytophagia</taxon>
        <taxon>Cytophagales</taxon>
        <taxon>Persicobacteraceae</taxon>
        <taxon>Persicobacter</taxon>
    </lineage>
</organism>
<dbReference type="Gene3D" id="3.40.50.2000">
    <property type="entry name" value="Glycogen Phosphorylase B"/>
    <property type="match status" value="2"/>
</dbReference>
<dbReference type="PANTHER" id="PTHR42655:SF1">
    <property type="entry name" value="GLYCOGEN PHOSPHORYLASE"/>
    <property type="match status" value="1"/>
</dbReference>
<gene>
    <name evidence="2" type="ORF">PEPS_26250</name>
</gene>
<reference evidence="2 3" key="1">
    <citation type="submission" date="2021-12" db="EMBL/GenBank/DDBJ databases">
        <title>Genome sequencing of bacteria with rrn-lacking chromosome and rrn-plasmid.</title>
        <authorList>
            <person name="Anda M."/>
            <person name="Iwasaki W."/>
        </authorList>
    </citation>
    <scope>NUCLEOTIDE SEQUENCE [LARGE SCALE GENOMIC DNA]</scope>
    <source>
        <strain evidence="2 3">NBRC 101262</strain>
    </source>
</reference>
<dbReference type="InterPro" id="IPR000811">
    <property type="entry name" value="Glyco_trans_35"/>
</dbReference>
<dbReference type="EMBL" id="AP025292">
    <property type="protein sequence ID" value="BDD00345.1"/>
    <property type="molecule type" value="Genomic_DNA"/>
</dbReference>
<evidence type="ECO:0000313" key="3">
    <source>
        <dbReference type="Proteomes" id="UP001354989"/>
    </source>
</evidence>
<name>A0ABM7VH94_9BACT</name>
<protein>
    <recommendedName>
        <fullName evidence="4">Alpha-glucan family phosphorylase</fullName>
    </recommendedName>
</protein>
<dbReference type="InterPro" id="IPR052182">
    <property type="entry name" value="Glycogen/Maltodextrin_Phosph"/>
</dbReference>
<keyword evidence="3" id="KW-1185">Reference proteome</keyword>
<accession>A0ABM7VH94</accession>